<dbReference type="GO" id="GO:0045944">
    <property type="term" value="P:positive regulation of transcription by RNA polymerase II"/>
    <property type="evidence" value="ECO:0007669"/>
    <property type="project" value="TreeGrafter"/>
</dbReference>
<sequence>MADMSSDVPEPIEEIRQKMTSVKHKILVLSGKGGVGKSTFSAHLAYALASDGSKEKARGLPGPGSDGDTLSQCTRDSSIDLVSANCGYNSAVIRQTVVALLDVDICGPSIPRILGLDGEQVHQSGSGWSPVYVEDNLAVMSIGFLLSSPDDAVIWRGPKKNGGFLHCFMSHTVADVPQISMIKQFLRDVDWGEVDYLIVDTPPGTSDEHLSIVQYLSSAGIDGAVIITTPQEVSLQDVRKEIRFCKKVKLPVLGVIENMSGFVCPKCKNTSQIFPPTTGGAQRMCEELDLPLLGKIPLDPRIGKSCDEGKSFLSDVPDSPAAVAYQSIVLKVLLQVRKTLQISPDLLNGLLRELLRARVISSQLYQSFNEQGSAGGQPLWEVHEDLVRRLSLAVWENWDLCKGSLESALGKHEDLLDSQDTEHQELDPAYELSEKVISEYLQSILDGSIVEGFGDTAADCMTQRCKHGKKRKRKDADNSKKQHYKCTKQAKSLSSGRMTSISSAGAFQLSTNSLQHVISFPFSSPLLPSCGGSTFHIIHTSPFKTPLIGTVVPTMPYVLVSPQSMSPCTQIIPLSPVDGTVAPPELTGFRLPVGSSSDKSCKALTSVTVDASSPNLKGNLQTNTISNATKPGNKVIPGCVKNYTDQVKSLLRDVCSSMHERMEMDSHYVDAHLVQRTLHIKSGKNANKCLEKELVVLSDSDRKSAKLDRSRLFHNNDSSPKQSIALFGKSGLGKTTLIQRLCLDWACGGLLQFHFVFLLNCKHLDFTQSNYSLKALLLDLSTSPPCEDPGAVFKHILSIPKDVLIIFDSFDSIKDFEGLVQSPAKSPTNAKYTIKQLFSGLFHKELLSGCTLLIASRPKDVLNQVVRKMDSLLEIVGFSPEDIELYASKYFNHESALNQIKNQRYLFSLCSNPLHCWSTCFLIKHKVDLPSTLTGLYQKVTSKHLELASKENSSLCTTTKLCRMAWDGLKDQNTRVNPDLSKDLLEYGVKHGVFAQYHPPEVHFADIFTQSLLSALHLVKSKELSEKTVVANITVQPKKRKLHGESQDLLQRFLLGLLFQKEEDGVIMLDSSLNKKAKSKAVETHLKSLNTSDLVPARLLELFHCVYESRSTKLAMVLLKNLPDHLSFCGVQLCPTDVYVICHLLQNANGIKKNFSINLQDTGISIGGLKELVGLGCVRSFWAHTEDTISLWEDLHQSNNELNLKNAVEKFTLNPLTVKQGYHIESLPALVELHREKKFTSSEFVPALHQGVPAIRHLQKLEFEVGIQSGPVLFSKLIEALPFLLALKYLDLEKSNIGDDGAEKLSGVLHGLTCLRMLNLGQNGIGDAGVEKLAKALASVPSLQILSLYGNAITDTGAEHLAVVLPDITSLQDLDVKYNKFTDIGAKMLCAALRKCPGMKSLG</sequence>
<dbReference type="Pfam" id="PF05729">
    <property type="entry name" value="NACHT"/>
    <property type="match status" value="1"/>
</dbReference>
<keyword evidence="2" id="KW-0433">Leucine-rich repeat</keyword>
<keyword evidence="7" id="KW-0408">Iron</keyword>
<keyword evidence="1" id="KW-0004">4Fe-4S</keyword>
<feature type="domain" description="NACHT" evidence="9">
    <location>
        <begin position="722"/>
        <end position="858"/>
    </location>
</feature>
<evidence type="ECO:0000256" key="4">
    <source>
        <dbReference type="ARBA" id="ARBA00022737"/>
    </source>
</evidence>
<accession>A0A553QAC1</accession>
<dbReference type="GO" id="GO:0005524">
    <property type="term" value="F:ATP binding"/>
    <property type="evidence" value="ECO:0007669"/>
    <property type="project" value="UniProtKB-KW"/>
</dbReference>
<keyword evidence="8" id="KW-0411">Iron-sulfur</keyword>
<dbReference type="Gene3D" id="3.40.50.300">
    <property type="entry name" value="P-loop containing nucleotide triphosphate hydrolases"/>
    <property type="match status" value="2"/>
</dbReference>
<evidence type="ECO:0000256" key="1">
    <source>
        <dbReference type="ARBA" id="ARBA00022485"/>
    </source>
</evidence>
<dbReference type="Proteomes" id="UP000316079">
    <property type="component" value="Unassembled WGS sequence"/>
</dbReference>
<dbReference type="InterPro" id="IPR032675">
    <property type="entry name" value="LRR_dom_sf"/>
</dbReference>
<gene>
    <name evidence="10" type="ORF">DNTS_009011</name>
</gene>
<evidence type="ECO:0000259" key="9">
    <source>
        <dbReference type="PROSITE" id="PS50837"/>
    </source>
</evidence>
<dbReference type="HAMAP" id="MF_02040">
    <property type="entry name" value="Mrp_NBP35"/>
    <property type="match status" value="1"/>
</dbReference>
<keyword evidence="6" id="KW-0067">ATP-binding</keyword>
<dbReference type="PROSITE" id="PS50837">
    <property type="entry name" value="NACHT"/>
    <property type="match status" value="1"/>
</dbReference>
<dbReference type="OrthoDB" id="120976at2759"/>
<dbReference type="InterPro" id="IPR001611">
    <property type="entry name" value="Leu-rich_rpt"/>
</dbReference>
<evidence type="ECO:0000256" key="6">
    <source>
        <dbReference type="ARBA" id="ARBA00022840"/>
    </source>
</evidence>
<evidence type="ECO:0000313" key="10">
    <source>
        <dbReference type="EMBL" id="TRY86881.1"/>
    </source>
</evidence>
<evidence type="ECO:0000256" key="8">
    <source>
        <dbReference type="ARBA" id="ARBA00023014"/>
    </source>
</evidence>
<dbReference type="Pfam" id="PF10609">
    <property type="entry name" value="ParA"/>
    <property type="match status" value="2"/>
</dbReference>
<protein>
    <recommendedName>
        <fullName evidence="9">NACHT domain-containing protein</fullName>
    </recommendedName>
</protein>
<keyword evidence="4" id="KW-0677">Repeat</keyword>
<dbReference type="STRING" id="623744.A0A553QAC1"/>
<dbReference type="PROSITE" id="PS01215">
    <property type="entry name" value="MRP"/>
    <property type="match status" value="1"/>
</dbReference>
<reference evidence="10 11" key="1">
    <citation type="journal article" date="2019" name="Sci. Data">
        <title>Hybrid genome assembly and annotation of Danionella translucida.</title>
        <authorList>
            <person name="Kadobianskyi M."/>
            <person name="Schulze L."/>
            <person name="Schuelke M."/>
            <person name="Judkewitz B."/>
        </authorList>
    </citation>
    <scope>NUCLEOTIDE SEQUENCE [LARGE SCALE GENOMIC DNA]</scope>
    <source>
        <strain evidence="10 11">Bolton</strain>
    </source>
</reference>
<organism evidence="10 11">
    <name type="scientific">Danionella cerebrum</name>
    <dbReference type="NCBI Taxonomy" id="2873325"/>
    <lineage>
        <taxon>Eukaryota</taxon>
        <taxon>Metazoa</taxon>
        <taxon>Chordata</taxon>
        <taxon>Craniata</taxon>
        <taxon>Vertebrata</taxon>
        <taxon>Euteleostomi</taxon>
        <taxon>Actinopterygii</taxon>
        <taxon>Neopterygii</taxon>
        <taxon>Teleostei</taxon>
        <taxon>Ostariophysi</taxon>
        <taxon>Cypriniformes</taxon>
        <taxon>Danionidae</taxon>
        <taxon>Danioninae</taxon>
        <taxon>Danionella</taxon>
    </lineage>
</organism>
<dbReference type="InterPro" id="IPR033756">
    <property type="entry name" value="YlxH/NBP35"/>
</dbReference>
<dbReference type="CDD" id="cd02037">
    <property type="entry name" value="Mrp_NBP35"/>
    <property type="match status" value="1"/>
</dbReference>
<dbReference type="GO" id="GO:0140663">
    <property type="term" value="F:ATP-dependent FeS chaperone activity"/>
    <property type="evidence" value="ECO:0007669"/>
    <property type="project" value="InterPro"/>
</dbReference>
<dbReference type="SMART" id="SM00368">
    <property type="entry name" value="LRR_RI"/>
    <property type="match status" value="4"/>
</dbReference>
<evidence type="ECO:0000256" key="5">
    <source>
        <dbReference type="ARBA" id="ARBA00022741"/>
    </source>
</evidence>
<dbReference type="InterPro" id="IPR000808">
    <property type="entry name" value="Mrp-like_CS"/>
</dbReference>
<dbReference type="GO" id="GO:0046872">
    <property type="term" value="F:metal ion binding"/>
    <property type="evidence" value="ECO:0007669"/>
    <property type="project" value="UniProtKB-KW"/>
</dbReference>
<dbReference type="Pfam" id="PF13516">
    <property type="entry name" value="LRR_6"/>
    <property type="match status" value="4"/>
</dbReference>
<dbReference type="InterPro" id="IPR019591">
    <property type="entry name" value="Mrp/NBP35_ATP-bd"/>
</dbReference>
<dbReference type="EMBL" id="SRMA01026172">
    <property type="protein sequence ID" value="TRY86881.1"/>
    <property type="molecule type" value="Genomic_DNA"/>
</dbReference>
<keyword evidence="11" id="KW-1185">Reference proteome</keyword>
<dbReference type="PANTHER" id="PTHR47189">
    <property type="entry name" value="MHC CLASS II TRANSACTIVATOR"/>
    <property type="match status" value="1"/>
</dbReference>
<dbReference type="InterPro" id="IPR007111">
    <property type="entry name" value="NACHT_NTPase"/>
</dbReference>
<proteinExistence type="inferred from homology"/>
<keyword evidence="5" id="KW-0547">Nucleotide-binding</keyword>
<dbReference type="GO" id="GO:0016226">
    <property type="term" value="P:iron-sulfur cluster assembly"/>
    <property type="evidence" value="ECO:0007669"/>
    <property type="project" value="InterPro"/>
</dbReference>
<dbReference type="InterPro" id="IPR027417">
    <property type="entry name" value="P-loop_NTPase"/>
</dbReference>
<evidence type="ECO:0000256" key="2">
    <source>
        <dbReference type="ARBA" id="ARBA00022614"/>
    </source>
</evidence>
<dbReference type="Gene3D" id="3.80.10.10">
    <property type="entry name" value="Ribonuclease Inhibitor"/>
    <property type="match status" value="1"/>
</dbReference>
<dbReference type="PRINTS" id="PR01719">
    <property type="entry name" value="MHCIIACTVATR"/>
</dbReference>
<dbReference type="SUPFAM" id="SSF52540">
    <property type="entry name" value="P-loop containing nucleoside triphosphate hydrolases"/>
    <property type="match status" value="3"/>
</dbReference>
<dbReference type="PANTHER" id="PTHR47189:SF1">
    <property type="entry name" value="MHC CLASS II TRANSACTIVATOR"/>
    <property type="match status" value="1"/>
</dbReference>
<dbReference type="InterPro" id="IPR003593">
    <property type="entry name" value="AAA+_ATPase"/>
</dbReference>
<dbReference type="SMART" id="SM00382">
    <property type="entry name" value="AAA"/>
    <property type="match status" value="2"/>
</dbReference>
<dbReference type="GO" id="GO:0045348">
    <property type="term" value="P:positive regulation of MHC class II biosynthetic process"/>
    <property type="evidence" value="ECO:0007669"/>
    <property type="project" value="TreeGrafter"/>
</dbReference>
<name>A0A553QAC1_9TELE</name>
<dbReference type="FunFam" id="3.40.50.300:FF:001028">
    <property type="entry name" value="Class II major histocompatibility complex transactivator"/>
    <property type="match status" value="1"/>
</dbReference>
<evidence type="ECO:0000313" key="11">
    <source>
        <dbReference type="Proteomes" id="UP000316079"/>
    </source>
</evidence>
<comment type="caution">
    <text evidence="10">The sequence shown here is derived from an EMBL/GenBank/DDBJ whole genome shotgun (WGS) entry which is preliminary data.</text>
</comment>
<dbReference type="InterPro" id="IPR008095">
    <property type="entry name" value="MHC_II_transact"/>
</dbReference>
<evidence type="ECO:0000256" key="3">
    <source>
        <dbReference type="ARBA" id="ARBA00022723"/>
    </source>
</evidence>
<keyword evidence="3" id="KW-0479">Metal-binding</keyword>
<dbReference type="GO" id="GO:0051539">
    <property type="term" value="F:4 iron, 4 sulfur cluster binding"/>
    <property type="evidence" value="ECO:0007669"/>
    <property type="project" value="UniProtKB-KW"/>
</dbReference>
<evidence type="ECO:0000256" key="7">
    <source>
        <dbReference type="ARBA" id="ARBA00023004"/>
    </source>
</evidence>
<dbReference type="GO" id="GO:0045345">
    <property type="term" value="P:positive regulation of MHC class I biosynthetic process"/>
    <property type="evidence" value="ECO:0007669"/>
    <property type="project" value="TreeGrafter"/>
</dbReference>
<dbReference type="SUPFAM" id="SSF52047">
    <property type="entry name" value="RNI-like"/>
    <property type="match status" value="1"/>
</dbReference>